<dbReference type="SUPFAM" id="SSF48264">
    <property type="entry name" value="Cytochrome P450"/>
    <property type="match status" value="1"/>
</dbReference>
<comment type="cofactor">
    <cofactor evidence="1">
        <name>heme</name>
        <dbReference type="ChEBI" id="CHEBI:30413"/>
    </cofactor>
</comment>
<dbReference type="PANTHER" id="PTHR46300">
    <property type="entry name" value="P450, PUTATIVE (EUROFUNG)-RELATED-RELATED"/>
    <property type="match status" value="1"/>
</dbReference>
<dbReference type="InterPro" id="IPR050364">
    <property type="entry name" value="Cytochrome_P450_fung"/>
</dbReference>
<dbReference type="InterPro" id="IPR001128">
    <property type="entry name" value="Cyt_P450"/>
</dbReference>
<dbReference type="PANTHER" id="PTHR46300:SF7">
    <property type="entry name" value="P450, PUTATIVE (EUROFUNG)-RELATED"/>
    <property type="match status" value="1"/>
</dbReference>
<evidence type="ECO:0000313" key="12">
    <source>
        <dbReference type="Proteomes" id="UP001498398"/>
    </source>
</evidence>
<evidence type="ECO:0008006" key="13">
    <source>
        <dbReference type="Google" id="ProtNLM"/>
    </source>
</evidence>
<dbReference type="InterPro" id="IPR017972">
    <property type="entry name" value="Cyt_P450_CS"/>
</dbReference>
<keyword evidence="4 9" id="KW-0349">Heme</keyword>
<dbReference type="InterPro" id="IPR002401">
    <property type="entry name" value="Cyt_P450_E_grp-I"/>
</dbReference>
<dbReference type="InterPro" id="IPR036396">
    <property type="entry name" value="Cyt_P450_sf"/>
</dbReference>
<sequence length="510" mass="57005">MVLTLTSITYLDIGLVALTTYCIAHLAFSRRKSLPLPPGPRRLPLIGNLLDMPLSREWETFSKWGKEYGDIMSVTVLGQTIVVLNSVKPAVEMLDRNSVKYSDRPVIPMGGELVGWKNSLALLPYADRFKRYRRLAKQLFGSTKTMQAFHPVEELETHRFLKRLLAQPDKFVNHIQKTAGAIILHVTHGYTVQEGEDPFVTLADTAMEQFSLSVSATGFMVNMIPALQYIPAWVPGAGFQRVAKQWAATLEEMVDKPYQWVKSRALNGTAEMCYISNLLNEKPASGEEEFEIKWSAASLYAGGADTTVSALISFFKAMLLWPEVAKKAQAEIDSVIGTDRLPTFADREHLPYVNAVALETLRWHTVAPTGIPHRVMEDDIYNGYFIPKGSLVISNIWQMSHDPTVYPDPMVFKPERFLGEKPQMDPSEVSFGFGRRICPGRVLADASLFISCAMVLAVYNISPRMENGVLDGPPTVEQKTGTVSHPSEFRCSIKPRSEKALSLIEADEHH</sequence>
<keyword evidence="10" id="KW-1133">Transmembrane helix</keyword>
<evidence type="ECO:0000256" key="4">
    <source>
        <dbReference type="ARBA" id="ARBA00022617"/>
    </source>
</evidence>
<reference evidence="11 12" key="1">
    <citation type="submission" date="2024-01" db="EMBL/GenBank/DDBJ databases">
        <title>A draft genome for the cacao thread blight pathogen Marasmiellus scandens.</title>
        <authorList>
            <person name="Baruah I.K."/>
            <person name="Leung J."/>
            <person name="Bukari Y."/>
            <person name="Amoako-Attah I."/>
            <person name="Meinhardt L.W."/>
            <person name="Bailey B.A."/>
            <person name="Cohen S.P."/>
        </authorList>
    </citation>
    <scope>NUCLEOTIDE SEQUENCE [LARGE SCALE GENOMIC DNA]</scope>
    <source>
        <strain evidence="11 12">GH-19</strain>
    </source>
</reference>
<proteinExistence type="inferred from homology"/>
<evidence type="ECO:0000256" key="10">
    <source>
        <dbReference type="SAM" id="Phobius"/>
    </source>
</evidence>
<dbReference type="Pfam" id="PF00067">
    <property type="entry name" value="p450"/>
    <property type="match status" value="1"/>
</dbReference>
<comment type="pathway">
    <text evidence="2">Secondary metabolite biosynthesis.</text>
</comment>
<dbReference type="PROSITE" id="PS00086">
    <property type="entry name" value="CYTOCHROME_P450"/>
    <property type="match status" value="1"/>
</dbReference>
<keyword evidence="6 9" id="KW-0560">Oxidoreductase</keyword>
<evidence type="ECO:0000313" key="11">
    <source>
        <dbReference type="EMBL" id="KAK7448084.1"/>
    </source>
</evidence>
<gene>
    <name evidence="11" type="ORF">VKT23_013841</name>
</gene>
<keyword evidence="7 9" id="KW-0408">Iron</keyword>
<evidence type="ECO:0000256" key="1">
    <source>
        <dbReference type="ARBA" id="ARBA00001971"/>
    </source>
</evidence>
<keyword evidence="12" id="KW-1185">Reference proteome</keyword>
<dbReference type="Proteomes" id="UP001498398">
    <property type="component" value="Unassembled WGS sequence"/>
</dbReference>
<name>A0ABR1J4L3_9AGAR</name>
<dbReference type="PRINTS" id="PR00463">
    <property type="entry name" value="EP450I"/>
</dbReference>
<organism evidence="11 12">
    <name type="scientific">Marasmiellus scandens</name>
    <dbReference type="NCBI Taxonomy" id="2682957"/>
    <lineage>
        <taxon>Eukaryota</taxon>
        <taxon>Fungi</taxon>
        <taxon>Dikarya</taxon>
        <taxon>Basidiomycota</taxon>
        <taxon>Agaricomycotina</taxon>
        <taxon>Agaricomycetes</taxon>
        <taxon>Agaricomycetidae</taxon>
        <taxon>Agaricales</taxon>
        <taxon>Marasmiineae</taxon>
        <taxon>Omphalotaceae</taxon>
        <taxon>Marasmiellus</taxon>
    </lineage>
</organism>
<dbReference type="CDD" id="cd11065">
    <property type="entry name" value="CYP64-like"/>
    <property type="match status" value="1"/>
</dbReference>
<keyword evidence="5 9" id="KW-0479">Metal-binding</keyword>
<accession>A0ABR1J4L3</accession>
<evidence type="ECO:0000256" key="8">
    <source>
        <dbReference type="ARBA" id="ARBA00023033"/>
    </source>
</evidence>
<comment type="caution">
    <text evidence="11">The sequence shown here is derived from an EMBL/GenBank/DDBJ whole genome shotgun (WGS) entry which is preliminary data.</text>
</comment>
<evidence type="ECO:0000256" key="9">
    <source>
        <dbReference type="RuleBase" id="RU000461"/>
    </source>
</evidence>
<feature type="transmembrane region" description="Helical" evidence="10">
    <location>
        <begin position="6"/>
        <end position="28"/>
    </location>
</feature>
<evidence type="ECO:0000256" key="2">
    <source>
        <dbReference type="ARBA" id="ARBA00005179"/>
    </source>
</evidence>
<keyword evidence="10" id="KW-0812">Transmembrane</keyword>
<evidence type="ECO:0000256" key="7">
    <source>
        <dbReference type="ARBA" id="ARBA00023004"/>
    </source>
</evidence>
<protein>
    <recommendedName>
        <fullName evidence="13">Cytochrome P450</fullName>
    </recommendedName>
</protein>
<evidence type="ECO:0000256" key="5">
    <source>
        <dbReference type="ARBA" id="ARBA00022723"/>
    </source>
</evidence>
<evidence type="ECO:0000256" key="3">
    <source>
        <dbReference type="ARBA" id="ARBA00010617"/>
    </source>
</evidence>
<comment type="similarity">
    <text evidence="3 9">Belongs to the cytochrome P450 family.</text>
</comment>
<keyword evidence="8 9" id="KW-0503">Monooxygenase</keyword>
<keyword evidence="10" id="KW-0472">Membrane</keyword>
<dbReference type="EMBL" id="JBANRG010000039">
    <property type="protein sequence ID" value="KAK7448084.1"/>
    <property type="molecule type" value="Genomic_DNA"/>
</dbReference>
<dbReference type="Gene3D" id="1.10.630.10">
    <property type="entry name" value="Cytochrome P450"/>
    <property type="match status" value="1"/>
</dbReference>
<evidence type="ECO:0000256" key="6">
    <source>
        <dbReference type="ARBA" id="ARBA00023002"/>
    </source>
</evidence>